<feature type="chain" id="PRO_5020030190" evidence="7">
    <location>
        <begin position="17"/>
        <end position="337"/>
    </location>
</feature>
<feature type="domain" description="Protein kinase" evidence="8">
    <location>
        <begin position="34"/>
        <end position="315"/>
    </location>
</feature>
<name>A0A4D6LBR6_VIGUN</name>
<comment type="similarity">
    <text evidence="1">Belongs to the protein kinase superfamily. CMGC Ser/Thr protein kinase family. CDC2/CDKX subfamily.</text>
</comment>
<keyword evidence="10" id="KW-1185">Reference proteome</keyword>
<dbReference type="GO" id="GO:0010468">
    <property type="term" value="P:regulation of gene expression"/>
    <property type="evidence" value="ECO:0007669"/>
    <property type="project" value="TreeGrafter"/>
</dbReference>
<dbReference type="SMART" id="SM00220">
    <property type="entry name" value="S_TKc"/>
    <property type="match status" value="1"/>
</dbReference>
<dbReference type="GO" id="GO:0051445">
    <property type="term" value="P:regulation of meiotic cell cycle"/>
    <property type="evidence" value="ECO:0007669"/>
    <property type="project" value="TreeGrafter"/>
</dbReference>
<dbReference type="GO" id="GO:0010389">
    <property type="term" value="P:regulation of G2/M transition of mitotic cell cycle"/>
    <property type="evidence" value="ECO:0007669"/>
    <property type="project" value="TreeGrafter"/>
</dbReference>
<keyword evidence="7" id="KW-0732">Signal</keyword>
<dbReference type="InterPro" id="IPR011009">
    <property type="entry name" value="Kinase-like_dom_sf"/>
</dbReference>
<dbReference type="GO" id="GO:0005524">
    <property type="term" value="F:ATP binding"/>
    <property type="evidence" value="ECO:0007669"/>
    <property type="project" value="UniProtKB-KW"/>
</dbReference>
<keyword evidence="2" id="KW-0723">Serine/threonine-protein kinase</keyword>
<feature type="signal peptide" evidence="7">
    <location>
        <begin position="1"/>
        <end position="16"/>
    </location>
</feature>
<reference evidence="9 10" key="1">
    <citation type="submission" date="2019-04" db="EMBL/GenBank/DDBJ databases">
        <title>An improved genome assembly and genetic linkage map for asparagus bean, Vigna unguiculata ssp. sesquipedialis.</title>
        <authorList>
            <person name="Xia Q."/>
            <person name="Zhang R."/>
            <person name="Dong Y."/>
        </authorList>
    </citation>
    <scope>NUCLEOTIDE SEQUENCE [LARGE SCALE GENOMIC DNA]</scope>
    <source>
        <tissue evidence="9">Leaf</tissue>
    </source>
</reference>
<dbReference type="AlphaFoldDB" id="A0A4D6LBR6"/>
<evidence type="ECO:0000256" key="1">
    <source>
        <dbReference type="ARBA" id="ARBA00006485"/>
    </source>
</evidence>
<evidence type="ECO:0000313" key="10">
    <source>
        <dbReference type="Proteomes" id="UP000501690"/>
    </source>
</evidence>
<evidence type="ECO:0000256" key="3">
    <source>
        <dbReference type="ARBA" id="ARBA00022679"/>
    </source>
</evidence>
<keyword evidence="6" id="KW-0067">ATP-binding</keyword>
<evidence type="ECO:0000256" key="6">
    <source>
        <dbReference type="ARBA" id="ARBA00022840"/>
    </source>
</evidence>
<gene>
    <name evidence="9" type="ORF">DEO72_LG3g543</name>
</gene>
<dbReference type="GO" id="GO:0004693">
    <property type="term" value="F:cyclin-dependent protein serine/threonine kinase activity"/>
    <property type="evidence" value="ECO:0007669"/>
    <property type="project" value="TreeGrafter"/>
</dbReference>
<dbReference type="GO" id="GO:0005737">
    <property type="term" value="C:cytoplasm"/>
    <property type="evidence" value="ECO:0007669"/>
    <property type="project" value="TreeGrafter"/>
</dbReference>
<dbReference type="GO" id="GO:0000082">
    <property type="term" value="P:G1/S transition of mitotic cell cycle"/>
    <property type="evidence" value="ECO:0007669"/>
    <property type="project" value="TreeGrafter"/>
</dbReference>
<dbReference type="PANTHER" id="PTHR24056">
    <property type="entry name" value="CELL DIVISION PROTEIN KINASE"/>
    <property type="match status" value="1"/>
</dbReference>
<dbReference type="PROSITE" id="PS00108">
    <property type="entry name" value="PROTEIN_KINASE_ST"/>
    <property type="match status" value="1"/>
</dbReference>
<dbReference type="InterPro" id="IPR050108">
    <property type="entry name" value="CDK"/>
</dbReference>
<evidence type="ECO:0000313" key="9">
    <source>
        <dbReference type="EMBL" id="QCD86022.1"/>
    </source>
</evidence>
<dbReference type="SUPFAM" id="SSF56112">
    <property type="entry name" value="Protein kinase-like (PK-like)"/>
    <property type="match status" value="1"/>
</dbReference>
<evidence type="ECO:0000256" key="4">
    <source>
        <dbReference type="ARBA" id="ARBA00022741"/>
    </source>
</evidence>
<evidence type="ECO:0000256" key="5">
    <source>
        <dbReference type="ARBA" id="ARBA00022777"/>
    </source>
</evidence>
<keyword evidence="4" id="KW-0547">Nucleotide-binding</keyword>
<dbReference type="GO" id="GO:0000307">
    <property type="term" value="C:cyclin-dependent protein kinase holoenzyme complex"/>
    <property type="evidence" value="ECO:0007669"/>
    <property type="project" value="TreeGrafter"/>
</dbReference>
<evidence type="ECO:0000256" key="7">
    <source>
        <dbReference type="SAM" id="SignalP"/>
    </source>
</evidence>
<keyword evidence="5 9" id="KW-0418">Kinase</keyword>
<dbReference type="Gene3D" id="1.10.510.10">
    <property type="entry name" value="Transferase(Phosphotransferase) domain 1"/>
    <property type="match status" value="1"/>
</dbReference>
<dbReference type="Proteomes" id="UP000501690">
    <property type="component" value="Linkage Group LG3"/>
</dbReference>
<evidence type="ECO:0000256" key="2">
    <source>
        <dbReference type="ARBA" id="ARBA00022527"/>
    </source>
</evidence>
<protein>
    <submittedName>
        <fullName evidence="9">Cyclin-dependent kinase 5</fullName>
    </submittedName>
</protein>
<dbReference type="EMBL" id="CP039347">
    <property type="protein sequence ID" value="QCD86022.1"/>
    <property type="molecule type" value="Genomic_DNA"/>
</dbReference>
<dbReference type="GO" id="GO:0005634">
    <property type="term" value="C:nucleus"/>
    <property type="evidence" value="ECO:0007669"/>
    <property type="project" value="TreeGrafter"/>
</dbReference>
<keyword evidence="3" id="KW-0808">Transferase</keyword>
<dbReference type="GO" id="GO:0030332">
    <property type="term" value="F:cyclin binding"/>
    <property type="evidence" value="ECO:0007669"/>
    <property type="project" value="TreeGrafter"/>
</dbReference>
<organism evidence="9 10">
    <name type="scientific">Vigna unguiculata</name>
    <name type="common">Cowpea</name>
    <dbReference type="NCBI Taxonomy" id="3917"/>
    <lineage>
        <taxon>Eukaryota</taxon>
        <taxon>Viridiplantae</taxon>
        <taxon>Streptophyta</taxon>
        <taxon>Embryophyta</taxon>
        <taxon>Tracheophyta</taxon>
        <taxon>Spermatophyta</taxon>
        <taxon>Magnoliopsida</taxon>
        <taxon>eudicotyledons</taxon>
        <taxon>Gunneridae</taxon>
        <taxon>Pentapetalae</taxon>
        <taxon>rosids</taxon>
        <taxon>fabids</taxon>
        <taxon>Fabales</taxon>
        <taxon>Fabaceae</taxon>
        <taxon>Papilionoideae</taxon>
        <taxon>50 kb inversion clade</taxon>
        <taxon>NPAAA clade</taxon>
        <taxon>indigoferoid/millettioid clade</taxon>
        <taxon>Phaseoleae</taxon>
        <taxon>Vigna</taxon>
    </lineage>
</organism>
<dbReference type="PANTHER" id="PTHR24056:SF366">
    <property type="entry name" value="CYCLIN-DEPENDENT KINASE"/>
    <property type="match status" value="1"/>
</dbReference>
<dbReference type="InterPro" id="IPR008271">
    <property type="entry name" value="Ser/Thr_kinase_AS"/>
</dbReference>
<dbReference type="PROSITE" id="PS50011">
    <property type="entry name" value="PROTEIN_KINASE_DOM"/>
    <property type="match status" value="1"/>
</dbReference>
<accession>A0A4D6LBR6</accession>
<evidence type="ECO:0000259" key="8">
    <source>
        <dbReference type="PROSITE" id="PS50011"/>
    </source>
</evidence>
<dbReference type="Pfam" id="PF00069">
    <property type="entry name" value="Pkinase"/>
    <property type="match status" value="1"/>
</dbReference>
<dbReference type="FunFam" id="1.10.510.10:FF:000624">
    <property type="entry name" value="Mitogen-activated protein kinase"/>
    <property type="match status" value="1"/>
</dbReference>
<proteinExistence type="inferred from homology"/>
<dbReference type="InterPro" id="IPR000719">
    <property type="entry name" value="Prot_kinase_dom"/>
</dbReference>
<dbReference type="Gene3D" id="3.30.200.20">
    <property type="entry name" value="Phosphorylase Kinase, domain 1"/>
    <property type="match status" value="1"/>
</dbReference>
<sequence>MVAILWWSRMARLALCSICSHDKSDGSDAGIPDLEILEVVADGGYGRVYQGFEPSTGEIVAMKQIVIIGSRQGVPSAIIREVAFLKELRHDNIVRLLRVYVRRHRYVNLVFERLPCDLHDYIRRRTHRNMLAIKSFMYQILSALEFCHARQVLHRDLKPSNVLIDQASMLVKLADFGLAREFRNDILYTDQLGTAAYRAPEMLCDNYQYSSPIDVWAAGCVFAEMITGLPLFQNRKLRDELEAIFRLTGTPTEETWPGITELMPDIHKYQGHEPVGIRTLFPELERSGQDLLSRMLCLNPNERISASAALNHPYFTEEEWLWDGKPWEESARCIPFR</sequence>
<dbReference type="GO" id="GO:0007165">
    <property type="term" value="P:signal transduction"/>
    <property type="evidence" value="ECO:0007669"/>
    <property type="project" value="TreeGrafter"/>
</dbReference>